<dbReference type="RefSeq" id="WP_004812102.1">
    <property type="nucleotide sequence ID" value="NZ_KB849450.1"/>
</dbReference>
<reference evidence="2 3" key="1">
    <citation type="submission" date="2013-02" db="EMBL/GenBank/DDBJ databases">
        <title>The Genome Sequence of Acinetobacter schindleri NIPH 900.</title>
        <authorList>
            <consortium name="The Broad Institute Genome Sequencing Platform"/>
            <consortium name="The Broad Institute Genome Sequencing Center for Infectious Disease"/>
            <person name="Cerqueira G."/>
            <person name="Feldgarden M."/>
            <person name="Courvalin P."/>
            <person name="Perichon B."/>
            <person name="Grillot-Courvalin C."/>
            <person name="Clermont D."/>
            <person name="Rocha E."/>
            <person name="Yoon E.-J."/>
            <person name="Nemec A."/>
            <person name="Walker B."/>
            <person name="Young S.K."/>
            <person name="Zeng Q."/>
            <person name="Gargeya S."/>
            <person name="Fitzgerald M."/>
            <person name="Haas B."/>
            <person name="Abouelleil A."/>
            <person name="Alvarado L."/>
            <person name="Arachchi H.M."/>
            <person name="Berlin A.M."/>
            <person name="Chapman S.B."/>
            <person name="Dewar J."/>
            <person name="Goldberg J."/>
            <person name="Griggs A."/>
            <person name="Gujja S."/>
            <person name="Hansen M."/>
            <person name="Howarth C."/>
            <person name="Imamovic A."/>
            <person name="Larimer J."/>
            <person name="McCowan C."/>
            <person name="Murphy C."/>
            <person name="Neiman D."/>
            <person name="Pearson M."/>
            <person name="Priest M."/>
            <person name="Roberts A."/>
            <person name="Saif S."/>
            <person name="Shea T."/>
            <person name="Sisk P."/>
            <person name="Sykes S."/>
            <person name="Wortman J."/>
            <person name="Nusbaum C."/>
            <person name="Birren B."/>
        </authorList>
    </citation>
    <scope>NUCLEOTIDE SEQUENCE [LARGE SCALE GENOMIC DNA]</scope>
    <source>
        <strain evidence="2 3">NIPH 900</strain>
    </source>
</reference>
<dbReference type="PATRIC" id="fig|1217675.3.peg.215"/>
<dbReference type="Gene3D" id="3.20.20.80">
    <property type="entry name" value="Glycosidases"/>
    <property type="match status" value="1"/>
</dbReference>
<evidence type="ECO:0000313" key="2">
    <source>
        <dbReference type="EMBL" id="ENV14566.1"/>
    </source>
</evidence>
<evidence type="ECO:0000313" key="3">
    <source>
        <dbReference type="Proteomes" id="UP000018438"/>
    </source>
</evidence>
<protein>
    <recommendedName>
        <fullName evidence="4">SGNH/GDSL hydrolase family protein</fullName>
    </recommendedName>
</protein>
<evidence type="ECO:0000256" key="1">
    <source>
        <dbReference type="SAM" id="SignalP"/>
    </source>
</evidence>
<feature type="chain" id="PRO_5004135735" description="SGNH/GDSL hydrolase family protein" evidence="1">
    <location>
        <begin position="21"/>
        <end position="291"/>
    </location>
</feature>
<dbReference type="AlphaFoldDB" id="N8WRJ2"/>
<accession>N8WRJ2</accession>
<keyword evidence="3" id="KW-1185">Reference proteome</keyword>
<dbReference type="Proteomes" id="UP000018438">
    <property type="component" value="Unassembled WGS sequence"/>
</dbReference>
<comment type="caution">
    <text evidence="2">The sequence shown here is derived from an EMBL/GenBank/DDBJ whole genome shotgun (WGS) entry which is preliminary data.</text>
</comment>
<proteinExistence type="predicted"/>
<organism evidence="2 3">
    <name type="scientific">Acinetobacter schindleri NIPH 900</name>
    <dbReference type="NCBI Taxonomy" id="1217675"/>
    <lineage>
        <taxon>Bacteria</taxon>
        <taxon>Pseudomonadati</taxon>
        <taxon>Pseudomonadota</taxon>
        <taxon>Gammaproteobacteria</taxon>
        <taxon>Moraxellales</taxon>
        <taxon>Moraxellaceae</taxon>
        <taxon>Acinetobacter</taxon>
    </lineage>
</organism>
<keyword evidence="1" id="KW-0732">Signal</keyword>
<dbReference type="EMBL" id="APPI01000007">
    <property type="protein sequence ID" value="ENV14566.1"/>
    <property type="molecule type" value="Genomic_DNA"/>
</dbReference>
<sequence>MMKKYLILGLLVLLALPALAFTGSAFFMARADAKAVTAPKIEGIFWQVDQMSHASGNWHLLGIDTLVTQWSIVDGRSFFKEIPGAQWQHQPDWNTIAEQPWSKQVILGLAGIFQEPVARENIDQLFLQSQQIIETSLPVQPAAYYFPVEADPSWHGVANLARYVAEFQRPVWISIYSADRKSRFLHYWLESWLPDNAQVFFQDGVGVGTRSPEEAAVIYQNLKHQVGDKRVVIILEAFRPKPGGGFRAAYPWEIAKQLKAYAGERVYIFDGPHYLNKASVLWLYLWMKINY</sequence>
<name>N8WRJ2_9GAMM</name>
<dbReference type="HOGENOM" id="CLU_978715_0_0_6"/>
<gene>
    <name evidence="2" type="ORF">F965_00227</name>
</gene>
<feature type="signal peptide" evidence="1">
    <location>
        <begin position="1"/>
        <end position="20"/>
    </location>
</feature>
<evidence type="ECO:0008006" key="4">
    <source>
        <dbReference type="Google" id="ProtNLM"/>
    </source>
</evidence>